<dbReference type="EMBL" id="LN899824">
    <property type="protein sequence ID" value="CUV30450.1"/>
    <property type="molecule type" value="Genomic_DNA"/>
</dbReference>
<sequence length="213" mass="22493">MRPCMARCAVARSGCRAPGAAGPAPRQRCAHRRRAAGAVSPKGAGRAGVGSSGPARRPAPCGGPGPDSIGTWIAHREDAPVGVVADQRRGGRPHPAPGSGRDRAGSVASSSAMRLVSLRTPEYGVVSSRHAQLREREPADRNSVASGIGNDALTSRYIGPYITHRLHGSGGVPSCHVFRCAHACALLVWLPYCRWGWARRRRPPSWWCPPPPA</sequence>
<evidence type="ECO:0000313" key="3">
    <source>
        <dbReference type="EMBL" id="CUV30450.1"/>
    </source>
</evidence>
<name>A0A0S4U4X4_RALSL</name>
<protein>
    <submittedName>
        <fullName evidence="2">Uncharacterized protein</fullName>
    </submittedName>
</protein>
<accession>A0A0S4U4X4</accession>
<evidence type="ECO:0000256" key="1">
    <source>
        <dbReference type="SAM" id="MobiDB-lite"/>
    </source>
</evidence>
<reference evidence="2" key="1">
    <citation type="submission" date="2015-10" db="EMBL/GenBank/DDBJ databases">
        <authorList>
            <person name="Gilbert D.G."/>
        </authorList>
    </citation>
    <scope>NUCLEOTIDE SEQUENCE</scope>
    <source>
        <strain evidence="2">Phyl III-seqv23</strain>
    </source>
</reference>
<proteinExistence type="predicted"/>
<feature type="compositionally biased region" description="Low complexity" evidence="1">
    <location>
        <begin position="15"/>
        <end position="27"/>
    </location>
</feature>
<feature type="region of interest" description="Disordered" evidence="1">
    <location>
        <begin position="15"/>
        <end position="109"/>
    </location>
</feature>
<dbReference type="EMBL" id="LN899821">
    <property type="protein sequence ID" value="CUV17288.1"/>
    <property type="molecule type" value="Genomic_DNA"/>
</dbReference>
<dbReference type="AlphaFoldDB" id="A0A0S4U4X4"/>
<gene>
    <name evidence="2" type="ORF">PSS4_v1_290025</name>
    <name evidence="3" type="ORF">RUN1985_v1_640025</name>
</gene>
<organism evidence="2">
    <name type="scientific">Ralstonia solanacearum</name>
    <name type="common">Pseudomonas solanacearum</name>
    <dbReference type="NCBI Taxonomy" id="305"/>
    <lineage>
        <taxon>Bacteria</taxon>
        <taxon>Pseudomonadati</taxon>
        <taxon>Pseudomonadota</taxon>
        <taxon>Betaproteobacteria</taxon>
        <taxon>Burkholderiales</taxon>
        <taxon>Burkholderiaceae</taxon>
        <taxon>Ralstonia</taxon>
        <taxon>Ralstonia solanacearum species complex</taxon>
    </lineage>
</organism>
<evidence type="ECO:0000313" key="2">
    <source>
        <dbReference type="EMBL" id="CUV17288.1"/>
    </source>
</evidence>